<proteinExistence type="predicted"/>
<name>A0ABW0EFA9_9BACT</name>
<organism evidence="1 2">
    <name type="scientific">Adhaeribacter terreus</name>
    <dbReference type="NCBI Taxonomy" id="529703"/>
    <lineage>
        <taxon>Bacteria</taxon>
        <taxon>Pseudomonadati</taxon>
        <taxon>Bacteroidota</taxon>
        <taxon>Cytophagia</taxon>
        <taxon>Cytophagales</taxon>
        <taxon>Hymenobacteraceae</taxon>
        <taxon>Adhaeribacter</taxon>
    </lineage>
</organism>
<comment type="caution">
    <text evidence="1">The sequence shown here is derived from an EMBL/GenBank/DDBJ whole genome shotgun (WGS) entry which is preliminary data.</text>
</comment>
<dbReference type="RefSeq" id="WP_378017956.1">
    <property type="nucleotide sequence ID" value="NZ_JBHSKT010000008.1"/>
</dbReference>
<protein>
    <submittedName>
        <fullName evidence="1">Uncharacterized protein</fullName>
    </submittedName>
</protein>
<gene>
    <name evidence="1" type="ORF">ACFPIB_13300</name>
</gene>
<accession>A0ABW0EFA9</accession>
<reference evidence="2" key="1">
    <citation type="journal article" date="2019" name="Int. J. Syst. Evol. Microbiol.">
        <title>The Global Catalogue of Microorganisms (GCM) 10K type strain sequencing project: providing services to taxonomists for standard genome sequencing and annotation.</title>
        <authorList>
            <consortium name="The Broad Institute Genomics Platform"/>
            <consortium name="The Broad Institute Genome Sequencing Center for Infectious Disease"/>
            <person name="Wu L."/>
            <person name="Ma J."/>
        </authorList>
    </citation>
    <scope>NUCLEOTIDE SEQUENCE [LARGE SCALE GENOMIC DNA]</scope>
    <source>
        <strain evidence="2">KACC 12602</strain>
    </source>
</reference>
<dbReference type="EMBL" id="JBHSKT010000008">
    <property type="protein sequence ID" value="MFC5271594.1"/>
    <property type="molecule type" value="Genomic_DNA"/>
</dbReference>
<dbReference type="Proteomes" id="UP001596161">
    <property type="component" value="Unassembled WGS sequence"/>
</dbReference>
<evidence type="ECO:0000313" key="2">
    <source>
        <dbReference type="Proteomes" id="UP001596161"/>
    </source>
</evidence>
<evidence type="ECO:0000313" key="1">
    <source>
        <dbReference type="EMBL" id="MFC5271594.1"/>
    </source>
</evidence>
<sequence>MTNKSFQKFLGQLLAVVAGIYVSWSLNFFIPFTLQYPPLSTYQNIAEKTTTDTVIAAPGPHYLRNAMGEFWLGKHYRSAWTLPVKVPVFRINEVHGGMKILKKGGGMQTTSFTLADNSGTEYALRSVDKNPVNVLPEFFRYTFVASFVRDQVSATDPYASQLVAYLSSQAGIPHTDPELYYILPEDTCFHRFGLRAGGFYNLSPKLPQPESLQRPGERLEGIYSSEEMLKLLAESKGKASVDTNLFLKCRLFDLLISDWDRHPGQWDWAGFSAKNHTVFRPIPKDRDQALGHYKDGVVPYLLTRTALHKIASFTPEYEDVKGFAINGRVLDNLILKNVSGKTFEDQAKALQIKLPDAVLQAAVKKYPSEVEHATAQKTLLTLKSRRQKLIEASQLLHQAIQERETN</sequence>
<keyword evidence="2" id="KW-1185">Reference proteome</keyword>